<evidence type="ECO:0000256" key="1">
    <source>
        <dbReference type="SAM" id="SignalP"/>
    </source>
</evidence>
<reference evidence="3" key="1">
    <citation type="submission" date="2024-02" db="UniProtKB">
        <authorList>
            <consortium name="WormBaseParasite"/>
        </authorList>
    </citation>
    <scope>IDENTIFICATION</scope>
</reference>
<feature type="signal peptide" evidence="1">
    <location>
        <begin position="1"/>
        <end position="17"/>
    </location>
</feature>
<evidence type="ECO:0000313" key="2">
    <source>
        <dbReference type="Proteomes" id="UP000887575"/>
    </source>
</evidence>
<feature type="chain" id="PRO_5042199634" evidence="1">
    <location>
        <begin position="18"/>
        <end position="176"/>
    </location>
</feature>
<keyword evidence="2" id="KW-1185">Reference proteome</keyword>
<accession>A0AAF3E8N3</accession>
<dbReference type="WBParaSite" id="MBELARI_LOCUS1027">
    <property type="protein sequence ID" value="MBELARI_LOCUS1027"/>
    <property type="gene ID" value="MBELARI_LOCUS1027"/>
</dbReference>
<proteinExistence type="predicted"/>
<dbReference type="Proteomes" id="UP000887575">
    <property type="component" value="Unassembled WGS sequence"/>
</dbReference>
<keyword evidence="1" id="KW-0732">Signal</keyword>
<dbReference type="AlphaFoldDB" id="A0AAF3E8N3"/>
<name>A0AAF3E8N3_9BILA</name>
<sequence>MILRFHIIFLLFTLSIAKPGKLARVKRKASCENEIEYDGSEWHCGNGIASHIGSMGVSMLTFNTDLINKCCAYHDYHIDCVMARLEADAAFDSCLSNGNIVTRWFARPIMTFFVKTFATTPSTAYEFSETFKNTTANFIISQTTTSFEFENVTESSVNETKLKLIEISSGEEVVIY</sequence>
<organism evidence="2 3">
    <name type="scientific">Mesorhabditis belari</name>
    <dbReference type="NCBI Taxonomy" id="2138241"/>
    <lineage>
        <taxon>Eukaryota</taxon>
        <taxon>Metazoa</taxon>
        <taxon>Ecdysozoa</taxon>
        <taxon>Nematoda</taxon>
        <taxon>Chromadorea</taxon>
        <taxon>Rhabditida</taxon>
        <taxon>Rhabditina</taxon>
        <taxon>Rhabditomorpha</taxon>
        <taxon>Rhabditoidea</taxon>
        <taxon>Rhabditidae</taxon>
        <taxon>Mesorhabditinae</taxon>
        <taxon>Mesorhabditis</taxon>
    </lineage>
</organism>
<evidence type="ECO:0000313" key="3">
    <source>
        <dbReference type="WBParaSite" id="MBELARI_LOCUS1027"/>
    </source>
</evidence>
<protein>
    <submittedName>
        <fullName evidence="3">Uncharacterized protein</fullName>
    </submittedName>
</protein>